<dbReference type="Proteomes" id="UP000003973">
    <property type="component" value="Unassembled WGS sequence"/>
</dbReference>
<accession>C3X1M3</accession>
<comment type="caution">
    <text evidence="1">The sequence shown here is derived from an EMBL/GenBank/DDBJ whole genome shotgun (WGS) entry which is preliminary data.</text>
</comment>
<dbReference type="RefSeq" id="WP_005875941.1">
    <property type="nucleotide sequence ID" value="NZ_CABMNL010000001.1"/>
</dbReference>
<gene>
    <name evidence="1" type="ORF">OFAG_00262</name>
</gene>
<name>C3X1M3_9BURK</name>
<organism evidence="1 2">
    <name type="scientific">Oxalobacter paraformigenes</name>
    <dbReference type="NCBI Taxonomy" id="556268"/>
    <lineage>
        <taxon>Bacteria</taxon>
        <taxon>Pseudomonadati</taxon>
        <taxon>Pseudomonadota</taxon>
        <taxon>Betaproteobacteria</taxon>
        <taxon>Burkholderiales</taxon>
        <taxon>Oxalobacteraceae</taxon>
        <taxon>Oxalobacter</taxon>
    </lineage>
</organism>
<dbReference type="HOGENOM" id="CLU_2539348_0_0_4"/>
<reference evidence="1" key="1">
    <citation type="submission" date="2011-10" db="EMBL/GenBank/DDBJ databases">
        <title>The Genome Sequence of Oxalobacter formigenes HOxBLS.</title>
        <authorList>
            <consortium name="The Broad Institute Genome Sequencing Platform"/>
            <person name="Earl A."/>
            <person name="Ward D."/>
            <person name="Feldgarden M."/>
            <person name="Gevers D."/>
            <person name="Allison M.J."/>
            <person name="Humphrey S."/>
            <person name="Young S.K."/>
            <person name="Zeng Q."/>
            <person name="Gargeya S."/>
            <person name="Fitzgerald M."/>
            <person name="Haas B."/>
            <person name="Abouelleil A."/>
            <person name="Alvarado L."/>
            <person name="Arachchi H.M."/>
            <person name="Berlin A."/>
            <person name="Brown A."/>
            <person name="Chapman S.B."/>
            <person name="Chen Z."/>
            <person name="Dunbar C."/>
            <person name="Freedman E."/>
            <person name="Gearin G."/>
            <person name="Goldberg J."/>
            <person name="Griggs A."/>
            <person name="Gujja S."/>
            <person name="Heiman D."/>
            <person name="Howarth C."/>
            <person name="Larson L."/>
            <person name="Lui A."/>
            <person name="MacDonald P.J.P."/>
            <person name="Montmayeur A."/>
            <person name="Murphy C."/>
            <person name="Neiman D."/>
            <person name="Pearson M."/>
            <person name="Priest M."/>
            <person name="Roberts A."/>
            <person name="Saif S."/>
            <person name="Shea T."/>
            <person name="Shenoy N."/>
            <person name="Sisk P."/>
            <person name="Stolte C."/>
            <person name="Sykes S."/>
            <person name="Wortman J."/>
            <person name="Nusbaum C."/>
            <person name="Birren B."/>
        </authorList>
    </citation>
    <scope>NUCLEOTIDE SEQUENCE [LARGE SCALE GENOMIC DNA]</scope>
    <source>
        <strain evidence="1">HOxBLS</strain>
    </source>
</reference>
<proteinExistence type="predicted"/>
<keyword evidence="2" id="KW-1185">Reference proteome</keyword>
<dbReference type="EMBL" id="ACDP02000029">
    <property type="protein sequence ID" value="EEO27109.1"/>
    <property type="molecule type" value="Genomic_DNA"/>
</dbReference>
<dbReference type="AlphaFoldDB" id="C3X1M3"/>
<protein>
    <submittedName>
        <fullName evidence="1">Uncharacterized protein</fullName>
    </submittedName>
</protein>
<evidence type="ECO:0000313" key="2">
    <source>
        <dbReference type="Proteomes" id="UP000003973"/>
    </source>
</evidence>
<dbReference type="eggNOG" id="COG2226">
    <property type="taxonomic scope" value="Bacteria"/>
</dbReference>
<evidence type="ECO:0000313" key="1">
    <source>
        <dbReference type="EMBL" id="EEO27109.1"/>
    </source>
</evidence>
<sequence length="83" mass="9429">MNHIRGSAYFRYAREIVFSHLEKCTAGRLIGLAESQGGLQSIRKGLPELIESDVEVFVQTVQAVFQDRILDIDFGYRMRPGVK</sequence>